<dbReference type="InterPro" id="IPR004412">
    <property type="entry name" value="GatA"/>
</dbReference>
<comment type="catalytic activity">
    <reaction evidence="5">
        <text>L-glutamyl-tRNA(Gln) + L-glutamine + ATP + H2O = L-glutaminyl-tRNA(Gln) + L-glutamate + ADP + phosphate + H(+)</text>
        <dbReference type="Rhea" id="RHEA:17521"/>
        <dbReference type="Rhea" id="RHEA-COMP:9681"/>
        <dbReference type="Rhea" id="RHEA-COMP:9684"/>
        <dbReference type="ChEBI" id="CHEBI:15377"/>
        <dbReference type="ChEBI" id="CHEBI:15378"/>
        <dbReference type="ChEBI" id="CHEBI:29985"/>
        <dbReference type="ChEBI" id="CHEBI:30616"/>
        <dbReference type="ChEBI" id="CHEBI:43474"/>
        <dbReference type="ChEBI" id="CHEBI:58359"/>
        <dbReference type="ChEBI" id="CHEBI:78520"/>
        <dbReference type="ChEBI" id="CHEBI:78521"/>
        <dbReference type="ChEBI" id="CHEBI:456216"/>
        <dbReference type="EC" id="6.3.5.7"/>
    </reaction>
</comment>
<feature type="domain" description="Amidase" evidence="7">
    <location>
        <begin position="221"/>
        <end position="541"/>
    </location>
</feature>
<keyword evidence="4 5" id="KW-0648">Protein biosynthesis</keyword>
<evidence type="ECO:0000259" key="7">
    <source>
        <dbReference type="Pfam" id="PF01425"/>
    </source>
</evidence>
<keyword evidence="2 5" id="KW-0547">Nucleotide-binding</keyword>
<reference evidence="8" key="1">
    <citation type="submission" date="2015-07" db="EMBL/GenBank/DDBJ databases">
        <title>MeaNS - Measles Nucleotide Surveillance Program.</title>
        <authorList>
            <person name="Tran T."/>
            <person name="Druce J."/>
        </authorList>
    </citation>
    <scope>NUCLEOTIDE SEQUENCE</scope>
    <source>
        <strain evidence="8">UCB-OBI-ISO-001</strain>
        <tissue evidence="8">Gonad</tissue>
    </source>
</reference>
<dbReference type="GO" id="GO:0050567">
    <property type="term" value="F:glutaminyl-tRNA synthase (glutamine-hydrolyzing) activity"/>
    <property type="evidence" value="ECO:0007669"/>
    <property type="project" value="UniProtKB-UniRule"/>
</dbReference>
<evidence type="ECO:0000256" key="5">
    <source>
        <dbReference type="HAMAP-Rule" id="MF_03150"/>
    </source>
</evidence>
<dbReference type="PANTHER" id="PTHR11895:SF7">
    <property type="entry name" value="GLUTAMYL-TRNA(GLN) AMIDOTRANSFERASE SUBUNIT A, MITOCHONDRIAL"/>
    <property type="match status" value="1"/>
</dbReference>
<dbReference type="GO" id="GO:0005739">
    <property type="term" value="C:mitochondrion"/>
    <property type="evidence" value="ECO:0007669"/>
    <property type="project" value="UniProtKB-SubCell"/>
</dbReference>
<dbReference type="EC" id="6.3.5.7" evidence="5"/>
<dbReference type="Gene3D" id="3.90.1300.10">
    <property type="entry name" value="Amidase signature (AS) domain"/>
    <property type="match status" value="1"/>
</dbReference>
<dbReference type="PANTHER" id="PTHR11895">
    <property type="entry name" value="TRANSAMIDASE"/>
    <property type="match status" value="1"/>
</dbReference>
<organism evidence="8">
    <name type="scientific">Octopus bimaculoides</name>
    <name type="common">California two-spotted octopus</name>
    <dbReference type="NCBI Taxonomy" id="37653"/>
    <lineage>
        <taxon>Eukaryota</taxon>
        <taxon>Metazoa</taxon>
        <taxon>Spiralia</taxon>
        <taxon>Lophotrochozoa</taxon>
        <taxon>Mollusca</taxon>
        <taxon>Cephalopoda</taxon>
        <taxon>Coleoidea</taxon>
        <taxon>Octopodiformes</taxon>
        <taxon>Octopoda</taxon>
        <taxon>Incirrata</taxon>
        <taxon>Octopodidae</taxon>
        <taxon>Octopus</taxon>
    </lineage>
</organism>
<comment type="function">
    <text evidence="5">Allows the formation of correctly charged Gln-tRNA(Gln) through the transamidation of misacylated Glu-tRNA(Gln) in the mitochondria. The reaction takes place in the presence of glutamine and ATP through an activated gamma-phospho-Glu-tRNA(Gln).</text>
</comment>
<proteinExistence type="inferred from homology"/>
<evidence type="ECO:0000256" key="6">
    <source>
        <dbReference type="SAM" id="MobiDB-lite"/>
    </source>
</evidence>
<dbReference type="Pfam" id="PF01425">
    <property type="entry name" value="Amidase"/>
    <property type="match status" value="2"/>
</dbReference>
<feature type="active site" description="Charge relay system" evidence="5">
    <location>
        <position position="225"/>
    </location>
</feature>
<evidence type="ECO:0000313" key="8">
    <source>
        <dbReference type="EMBL" id="KOF98052.1"/>
    </source>
</evidence>
<keyword evidence="3 5" id="KW-0067">ATP-binding</keyword>
<evidence type="ECO:0000256" key="3">
    <source>
        <dbReference type="ARBA" id="ARBA00022840"/>
    </source>
</evidence>
<dbReference type="GO" id="GO:0030956">
    <property type="term" value="C:glutamyl-tRNA(Gln) amidotransferase complex"/>
    <property type="evidence" value="ECO:0007669"/>
    <property type="project" value="UniProtKB-UniRule"/>
</dbReference>
<dbReference type="KEGG" id="obi:106879571"/>
<evidence type="ECO:0000256" key="1">
    <source>
        <dbReference type="ARBA" id="ARBA00022598"/>
    </source>
</evidence>
<feature type="region of interest" description="Disordered" evidence="6">
    <location>
        <begin position="153"/>
        <end position="198"/>
    </location>
</feature>
<dbReference type="OMA" id="QPASYCG"/>
<gene>
    <name evidence="8" type="ORF">OCBIM_22027478mg</name>
</gene>
<dbReference type="InterPro" id="IPR000120">
    <property type="entry name" value="Amidase"/>
</dbReference>
<dbReference type="GO" id="GO:0005524">
    <property type="term" value="F:ATP binding"/>
    <property type="evidence" value="ECO:0007669"/>
    <property type="project" value="UniProtKB-KW"/>
</dbReference>
<feature type="compositionally biased region" description="Polar residues" evidence="6">
    <location>
        <begin position="168"/>
        <end position="182"/>
    </location>
</feature>
<protein>
    <recommendedName>
        <fullName evidence="5">Glutamyl-tRNA(Gln) amidotransferase subunit A, mitochondrial</fullName>
        <shortName evidence="5">Glu-AdT subunit A</shortName>
        <ecNumber evidence="5">6.3.5.7</ecNumber>
    </recommendedName>
</protein>
<comment type="subcellular location">
    <subcellularLocation>
        <location evidence="5">Mitochondrion</location>
    </subcellularLocation>
</comment>
<name>A0A0L8I9C3_OCTBM</name>
<sequence>MTTHWLSLSLKEALHQIKQHRICPVELSKKCVQRAKQLRELNMFITECYSNPHHQTEPHTPVANNNTETSCSKILQGLPFAIKDNFSTEGVRTTCASAMLHNYMPPYNATVVEKLLQQGATIIGKTNMDEFAMGAGSIDSHFGPVKNPWKYPFDRSSTKHLTGPKGNLESNNDKPIQPTISGNEEKDSSAPPQRSWDQQTDNLLSHERRHKQWLDDEDWFITGGSSGGSAVAVASGIAFGALGSDTGGSTRNPAAYCGIVGLKPTYGSLSRYGLIPLVNSFDVPGILAKTVDDAALIFNILRGHDIKDSTTVTNKFQPLSIDEHPSMVGITVGIPKEAYLSAASSEIIEEWTRVSDQLERAGAKVVDVSLPHFNYGSSCYVVLCCCEVASNMARYDGIKYGHRANIMASTEQLYATSRHQGFNDVVRGRILAGNYFLLKSNYNKYVAQSMKLRRLITTDFHQVFANGVDMLLTPVTVSDAPLYRDFCQEDNRTRISEQDLYTTSVNLAGLPAVTVPTRLSAKGLPLGIQLIGKCFGEQELLSAAKWIEVENNFLSLDLSFLDGDS</sequence>
<keyword evidence="5" id="KW-0496">Mitochondrion</keyword>
<dbReference type="HAMAP" id="MF_00120">
    <property type="entry name" value="GatA"/>
    <property type="match status" value="1"/>
</dbReference>
<accession>A0A0L8I9C3</accession>
<feature type="active site" description="Charge relay system" evidence="5">
    <location>
        <position position="83"/>
    </location>
</feature>
<dbReference type="OrthoDB" id="421993at2759"/>
<dbReference type="STRING" id="37653.A0A0L8I9C3"/>
<feature type="domain" description="Amidase" evidence="7">
    <location>
        <begin position="29"/>
        <end position="150"/>
    </location>
</feature>
<comment type="similarity">
    <text evidence="5">Belongs to the amidase family. GatA subfamily.</text>
</comment>
<dbReference type="AlphaFoldDB" id="A0A0L8I9C3"/>
<dbReference type="GO" id="GO:0032543">
    <property type="term" value="P:mitochondrial translation"/>
    <property type="evidence" value="ECO:0007669"/>
    <property type="project" value="UniProtKB-UniRule"/>
</dbReference>
<comment type="subunit">
    <text evidence="5">Subunit of the heterotrimeric GatCAB amidotransferase (AdT) complex, composed of A, B and C subunits.</text>
</comment>
<keyword evidence="1 5" id="KW-0436">Ligase</keyword>
<dbReference type="EMBL" id="KQ416225">
    <property type="protein sequence ID" value="KOF98052.1"/>
    <property type="molecule type" value="Genomic_DNA"/>
</dbReference>
<dbReference type="GO" id="GO:0070681">
    <property type="term" value="P:glutaminyl-tRNAGln biosynthesis via transamidation"/>
    <property type="evidence" value="ECO:0007669"/>
    <property type="project" value="UniProtKB-UniRule"/>
</dbReference>
<dbReference type="SUPFAM" id="SSF75304">
    <property type="entry name" value="Amidase signature (AS) enzymes"/>
    <property type="match status" value="2"/>
</dbReference>
<evidence type="ECO:0000256" key="4">
    <source>
        <dbReference type="ARBA" id="ARBA00022917"/>
    </source>
</evidence>
<dbReference type="InterPro" id="IPR036928">
    <property type="entry name" value="AS_sf"/>
</dbReference>
<dbReference type="InterPro" id="IPR023631">
    <property type="entry name" value="Amidase_dom"/>
</dbReference>
<evidence type="ECO:0000256" key="2">
    <source>
        <dbReference type="ARBA" id="ARBA00022741"/>
    </source>
</evidence>
<feature type="active site" description="Acyl-ester intermediate" evidence="5">
    <location>
        <position position="249"/>
    </location>
</feature>